<keyword evidence="2" id="KW-1015">Disulfide bond</keyword>
<dbReference type="Proteomes" id="UP000681967">
    <property type="component" value="Unassembled WGS sequence"/>
</dbReference>
<comment type="caution">
    <text evidence="4">The sequence shown here is derived from an EMBL/GenBank/DDBJ whole genome shotgun (WGS) entry which is preliminary data.</text>
</comment>
<dbReference type="GO" id="GO:0007156">
    <property type="term" value="P:homophilic cell adhesion via plasma membrane adhesion molecules"/>
    <property type="evidence" value="ECO:0007669"/>
    <property type="project" value="TreeGrafter"/>
</dbReference>
<dbReference type="InterPro" id="IPR013098">
    <property type="entry name" value="Ig_I-set"/>
</dbReference>
<dbReference type="Proteomes" id="UP000681720">
    <property type="component" value="Unassembled WGS sequence"/>
</dbReference>
<dbReference type="InterPro" id="IPR013783">
    <property type="entry name" value="Ig-like_fold"/>
</dbReference>
<feature type="non-terminal residue" evidence="4">
    <location>
        <position position="63"/>
    </location>
</feature>
<dbReference type="InterPro" id="IPR036179">
    <property type="entry name" value="Ig-like_dom_sf"/>
</dbReference>
<evidence type="ECO:0000313" key="5">
    <source>
        <dbReference type="EMBL" id="CAF4978659.1"/>
    </source>
</evidence>
<evidence type="ECO:0000259" key="3">
    <source>
        <dbReference type="PROSITE" id="PS50835"/>
    </source>
</evidence>
<gene>
    <name evidence="4" type="ORF">BYL167_LOCUS39882</name>
    <name evidence="5" type="ORF">GIL414_LOCUS55892</name>
</gene>
<evidence type="ECO:0000256" key="2">
    <source>
        <dbReference type="ARBA" id="ARBA00023157"/>
    </source>
</evidence>
<accession>A0A8S2YWT5</accession>
<keyword evidence="1" id="KW-0732">Signal</keyword>
<dbReference type="CDD" id="cd00096">
    <property type="entry name" value="Ig"/>
    <property type="match status" value="1"/>
</dbReference>
<feature type="domain" description="Ig-like" evidence="3">
    <location>
        <begin position="1"/>
        <end position="35"/>
    </location>
</feature>
<evidence type="ECO:0000256" key="1">
    <source>
        <dbReference type="ARBA" id="ARBA00022729"/>
    </source>
</evidence>
<dbReference type="GO" id="GO:0005886">
    <property type="term" value="C:plasma membrane"/>
    <property type="evidence" value="ECO:0007669"/>
    <property type="project" value="TreeGrafter"/>
</dbReference>
<name>A0A8S2YWT5_9BILA</name>
<organism evidence="4 6">
    <name type="scientific">Rotaria magnacalcarata</name>
    <dbReference type="NCBI Taxonomy" id="392030"/>
    <lineage>
        <taxon>Eukaryota</taxon>
        <taxon>Metazoa</taxon>
        <taxon>Spiralia</taxon>
        <taxon>Gnathifera</taxon>
        <taxon>Rotifera</taxon>
        <taxon>Eurotatoria</taxon>
        <taxon>Bdelloidea</taxon>
        <taxon>Philodinida</taxon>
        <taxon>Philodinidae</taxon>
        <taxon>Rotaria</taxon>
    </lineage>
</organism>
<dbReference type="PANTHER" id="PTHR45080:SF8">
    <property type="entry name" value="IG-LIKE DOMAIN-CONTAINING PROTEIN"/>
    <property type="match status" value="1"/>
</dbReference>
<feature type="non-terminal residue" evidence="4">
    <location>
        <position position="1"/>
    </location>
</feature>
<evidence type="ECO:0000313" key="4">
    <source>
        <dbReference type="EMBL" id="CAF4595125.1"/>
    </source>
</evidence>
<dbReference type="Pfam" id="PF07679">
    <property type="entry name" value="I-set"/>
    <property type="match status" value="1"/>
</dbReference>
<dbReference type="EMBL" id="CAJOBJ010199349">
    <property type="protein sequence ID" value="CAF4978659.1"/>
    <property type="molecule type" value="Genomic_DNA"/>
</dbReference>
<dbReference type="EMBL" id="CAJOBH010097162">
    <property type="protein sequence ID" value="CAF4595125.1"/>
    <property type="molecule type" value="Genomic_DNA"/>
</dbReference>
<dbReference type="AlphaFoldDB" id="A0A8S2YWT5"/>
<dbReference type="InterPro" id="IPR007110">
    <property type="entry name" value="Ig-like_dom"/>
</dbReference>
<proteinExistence type="predicted"/>
<dbReference type="PANTHER" id="PTHR45080">
    <property type="entry name" value="CONTACTIN 5"/>
    <property type="match status" value="1"/>
</dbReference>
<dbReference type="SUPFAM" id="SSF48726">
    <property type="entry name" value="Immunoglobulin"/>
    <property type="match status" value="1"/>
</dbReference>
<dbReference type="InterPro" id="IPR050958">
    <property type="entry name" value="Cell_Adh-Cytoskel_Orgn"/>
</dbReference>
<evidence type="ECO:0000313" key="6">
    <source>
        <dbReference type="Proteomes" id="UP000681967"/>
    </source>
</evidence>
<dbReference type="PROSITE" id="PS50835">
    <property type="entry name" value="IG_LIKE"/>
    <property type="match status" value="1"/>
</dbReference>
<dbReference type="Gene3D" id="2.60.40.10">
    <property type="entry name" value="Immunoglobulins"/>
    <property type="match status" value="1"/>
</dbReference>
<sequence>SQVLQINQLRNDDAGVYTCVAENSLRRIVASTDVRVQDPIPPLFSRRMSNVTTYDGASVELEC</sequence>
<reference evidence="4" key="1">
    <citation type="submission" date="2021-02" db="EMBL/GenBank/DDBJ databases">
        <authorList>
            <person name="Nowell W R."/>
        </authorList>
    </citation>
    <scope>NUCLEOTIDE SEQUENCE</scope>
</reference>
<protein>
    <recommendedName>
        <fullName evidence="3">Ig-like domain-containing protein</fullName>
    </recommendedName>
</protein>